<proteinExistence type="predicted"/>
<accession>A0A6S6XS79</accession>
<sequence>MDVSSLVSLGTLSSNSRVQSALSAAADPAGEALGRAQRRVEQQRDSTRVQISAYGKLKSAVATLQTAGQALTDSKKTAEVADLKKAASEFVNAYNAAGTAAAGAGDLRAQSSANNLRRALGGENIDLGRLGISQGQGGTLVLDSKALDQALEADAGRVRETLSQVGGQVEQAAGRELSGGGNVSTGLNSLERRGRSLDAQLAEQKTRAEESQRNVRQQTGYLNNALQALAAYQRAALF</sequence>
<dbReference type="InterPro" id="IPR010809">
    <property type="entry name" value="FliD_C"/>
</dbReference>
<evidence type="ECO:0000313" key="3">
    <source>
        <dbReference type="Proteomes" id="UP000515733"/>
    </source>
</evidence>
<dbReference type="RefSeq" id="WP_145770492.1">
    <property type="nucleotide sequence ID" value="NZ_LR778301.1"/>
</dbReference>
<dbReference type="PANTHER" id="PTHR30288:SF0">
    <property type="entry name" value="FLAGELLAR HOOK-ASSOCIATED PROTEIN 2"/>
    <property type="match status" value="1"/>
</dbReference>
<dbReference type="KEGG" id="doe:DENOEST_0395"/>
<dbReference type="EMBL" id="LR778301">
    <property type="protein sequence ID" value="CAB1367560.1"/>
    <property type="molecule type" value="Genomic_DNA"/>
</dbReference>
<dbReference type="GO" id="GO:0071973">
    <property type="term" value="P:bacterial-type flagellum-dependent cell motility"/>
    <property type="evidence" value="ECO:0007669"/>
    <property type="project" value="TreeGrafter"/>
</dbReference>
<dbReference type="Pfam" id="PF07195">
    <property type="entry name" value="FliD_C"/>
    <property type="match status" value="1"/>
</dbReference>
<dbReference type="Proteomes" id="UP000515733">
    <property type="component" value="Chromosome"/>
</dbReference>
<dbReference type="GO" id="GO:0009421">
    <property type="term" value="C:bacterial-type flagellum filament cap"/>
    <property type="evidence" value="ECO:0007669"/>
    <property type="project" value="InterPro"/>
</dbReference>
<organism evidence="2 3">
    <name type="scientific">Denitratisoma oestradiolicum</name>
    <dbReference type="NCBI Taxonomy" id="311182"/>
    <lineage>
        <taxon>Bacteria</taxon>
        <taxon>Pseudomonadati</taxon>
        <taxon>Pseudomonadota</taxon>
        <taxon>Betaproteobacteria</taxon>
        <taxon>Nitrosomonadales</taxon>
        <taxon>Sterolibacteriaceae</taxon>
        <taxon>Denitratisoma</taxon>
    </lineage>
</organism>
<keyword evidence="3" id="KW-1185">Reference proteome</keyword>
<evidence type="ECO:0000259" key="1">
    <source>
        <dbReference type="Pfam" id="PF07195"/>
    </source>
</evidence>
<dbReference type="PANTHER" id="PTHR30288">
    <property type="entry name" value="FLAGELLAR CAP/ASSEMBLY PROTEIN FLID"/>
    <property type="match status" value="1"/>
</dbReference>
<dbReference type="InterPro" id="IPR040026">
    <property type="entry name" value="FliD"/>
</dbReference>
<dbReference type="GO" id="GO:0007155">
    <property type="term" value="P:cell adhesion"/>
    <property type="evidence" value="ECO:0007669"/>
    <property type="project" value="InterPro"/>
</dbReference>
<protein>
    <recommendedName>
        <fullName evidence="1">Flagellar hook-associated protein 2 C-terminal domain-containing protein</fullName>
    </recommendedName>
</protein>
<feature type="domain" description="Flagellar hook-associated protein 2 C-terminal" evidence="1">
    <location>
        <begin position="108"/>
        <end position="229"/>
    </location>
</feature>
<name>A0A6S6XS79_9PROT</name>
<gene>
    <name evidence="2" type="ORF">DENOEST_0395</name>
</gene>
<evidence type="ECO:0000313" key="2">
    <source>
        <dbReference type="EMBL" id="CAB1367560.1"/>
    </source>
</evidence>
<dbReference type="AlphaFoldDB" id="A0A6S6XS79"/>
<reference evidence="2 3" key="1">
    <citation type="submission" date="2020-03" db="EMBL/GenBank/DDBJ databases">
        <authorList>
            <consortium name="Genoscope - CEA"/>
            <person name="William W."/>
        </authorList>
    </citation>
    <scope>NUCLEOTIDE SEQUENCE [LARGE SCALE GENOMIC DNA]</scope>
    <source>
        <strain evidence="3">DSM 16959</strain>
    </source>
</reference>